<protein>
    <recommendedName>
        <fullName evidence="5">Subtilisin inhibitor-like</fullName>
    </recommendedName>
</protein>
<dbReference type="OrthoDB" id="7949713at2"/>
<feature type="region of interest" description="Disordered" evidence="1">
    <location>
        <begin position="22"/>
        <end position="55"/>
    </location>
</feature>
<feature type="chain" id="PRO_5038501444" description="Subtilisin inhibitor-like" evidence="2">
    <location>
        <begin position="20"/>
        <end position="171"/>
    </location>
</feature>
<feature type="region of interest" description="Disordered" evidence="1">
    <location>
        <begin position="132"/>
        <end position="171"/>
    </location>
</feature>
<dbReference type="Proteomes" id="UP000318380">
    <property type="component" value="Unassembled WGS sequence"/>
</dbReference>
<evidence type="ECO:0000313" key="4">
    <source>
        <dbReference type="Proteomes" id="UP000318380"/>
    </source>
</evidence>
<accession>A0A561BL61</accession>
<sequence length="171" mass="18059">MKRLQLLAAVALAASVALTGCGAEPDDNQVASAGGAQPQADGSTSAAPDNLSKEEKGVKFAQCLREHGLNVPDPEPGQGIQLKVGPESGMSREDVDKAMEACKQYSPQGDAANPEMEARGREYAKCMRDNGVEKFQDPKPGQRGIMVDKNTAEDPDFEKAQQACQSVLAAK</sequence>
<dbReference type="PROSITE" id="PS51257">
    <property type="entry name" value="PROKAR_LIPOPROTEIN"/>
    <property type="match status" value="1"/>
</dbReference>
<evidence type="ECO:0000256" key="2">
    <source>
        <dbReference type="SAM" id="SignalP"/>
    </source>
</evidence>
<name>A0A561BL61_9ACTN</name>
<comment type="caution">
    <text evidence="3">The sequence shown here is derived from an EMBL/GenBank/DDBJ whole genome shotgun (WGS) entry which is preliminary data.</text>
</comment>
<organism evidence="3 4">
    <name type="scientific">Kribbella amoyensis</name>
    <dbReference type="NCBI Taxonomy" id="996641"/>
    <lineage>
        <taxon>Bacteria</taxon>
        <taxon>Bacillati</taxon>
        <taxon>Actinomycetota</taxon>
        <taxon>Actinomycetes</taxon>
        <taxon>Propionibacteriales</taxon>
        <taxon>Kribbellaceae</taxon>
        <taxon>Kribbella</taxon>
    </lineage>
</organism>
<keyword evidence="4" id="KW-1185">Reference proteome</keyword>
<feature type="signal peptide" evidence="2">
    <location>
        <begin position="1"/>
        <end position="19"/>
    </location>
</feature>
<evidence type="ECO:0000313" key="3">
    <source>
        <dbReference type="EMBL" id="TWD79624.1"/>
    </source>
</evidence>
<proteinExistence type="predicted"/>
<keyword evidence="2" id="KW-0732">Signal</keyword>
<dbReference type="RefSeq" id="WP_145802904.1">
    <property type="nucleotide sequence ID" value="NZ_VIVK01000001.1"/>
</dbReference>
<evidence type="ECO:0000256" key="1">
    <source>
        <dbReference type="SAM" id="MobiDB-lite"/>
    </source>
</evidence>
<dbReference type="EMBL" id="VIVK01000001">
    <property type="protein sequence ID" value="TWD79624.1"/>
    <property type="molecule type" value="Genomic_DNA"/>
</dbReference>
<reference evidence="3 4" key="1">
    <citation type="submission" date="2019-06" db="EMBL/GenBank/DDBJ databases">
        <title>Sequencing the genomes of 1000 actinobacteria strains.</title>
        <authorList>
            <person name="Klenk H.-P."/>
        </authorList>
    </citation>
    <scope>NUCLEOTIDE SEQUENCE [LARGE SCALE GENOMIC DNA]</scope>
    <source>
        <strain evidence="3 4">DSM 24683</strain>
    </source>
</reference>
<dbReference type="AlphaFoldDB" id="A0A561BL61"/>
<gene>
    <name evidence="3" type="ORF">FB561_0688</name>
</gene>
<feature type="region of interest" description="Disordered" evidence="1">
    <location>
        <begin position="68"/>
        <end position="94"/>
    </location>
</feature>
<evidence type="ECO:0008006" key="5">
    <source>
        <dbReference type="Google" id="ProtNLM"/>
    </source>
</evidence>